<keyword evidence="1" id="KW-0175">Coiled coil</keyword>
<dbReference type="Proteomes" id="UP000256763">
    <property type="component" value="Unassembled WGS sequence"/>
</dbReference>
<protein>
    <submittedName>
        <fullName evidence="2">Uncharacterized protein</fullName>
    </submittedName>
</protein>
<dbReference type="AlphaFoldDB" id="A0A3E0WQY4"/>
<dbReference type="EMBL" id="NFZW01000016">
    <property type="protein sequence ID" value="RFA34407.1"/>
    <property type="molecule type" value="Genomic_DNA"/>
</dbReference>
<accession>A0A3E0WQY4</accession>
<organism evidence="2 3">
    <name type="scientific">Alkalilimnicola ehrlichii</name>
    <dbReference type="NCBI Taxonomy" id="351052"/>
    <lineage>
        <taxon>Bacteria</taxon>
        <taxon>Pseudomonadati</taxon>
        <taxon>Pseudomonadota</taxon>
        <taxon>Gammaproteobacteria</taxon>
        <taxon>Chromatiales</taxon>
        <taxon>Ectothiorhodospiraceae</taxon>
        <taxon>Alkalilimnicola</taxon>
    </lineage>
</organism>
<dbReference type="OrthoDB" id="8573214at2"/>
<dbReference type="RefSeq" id="WP_116303004.1">
    <property type="nucleotide sequence ID" value="NZ_NFZV01000016.1"/>
</dbReference>
<gene>
    <name evidence="2" type="ORF">CAL65_15320</name>
</gene>
<feature type="coiled-coil region" evidence="1">
    <location>
        <begin position="693"/>
        <end position="720"/>
    </location>
</feature>
<evidence type="ECO:0000313" key="3">
    <source>
        <dbReference type="Proteomes" id="UP000256763"/>
    </source>
</evidence>
<feature type="coiled-coil region" evidence="1">
    <location>
        <begin position="482"/>
        <end position="640"/>
    </location>
</feature>
<keyword evidence="3" id="KW-1185">Reference proteome</keyword>
<reference evidence="3" key="1">
    <citation type="submission" date="2017-05" db="EMBL/GenBank/DDBJ databases">
        <authorList>
            <person name="Sharma S."/>
            <person name="Sidhu C."/>
            <person name="Pinnaka A.K."/>
        </authorList>
    </citation>
    <scope>NUCLEOTIDE SEQUENCE [LARGE SCALE GENOMIC DNA]</scope>
    <source>
        <strain evidence="3">AK93</strain>
    </source>
</reference>
<feature type="coiled-coil region" evidence="1">
    <location>
        <begin position="337"/>
        <end position="393"/>
    </location>
</feature>
<sequence>MTINGPLRLILIHSGVYDYAEIDLWRSGHLVAHNNAGKTSLIATLQFLYIDRQTKWSFSKSREETRRFYFTTDRSFVIFECMTSEGIKTVAIRGLGKMQGYDFERWVFDGEYRPEDFLDGKQIRDPKLIKAALAERNVRKLEPNEYRQVLTGVGNRRELPKLGIVPVREAKQYEHFIQLFGYLINLERMTQAEFKDLLIEVNRDEIPVPRIDLYRDYAGVYDKLRKRSESLRQFEAARPQVLTVLEDERRRQAVRGRVPLLWERYVDKYKEARGLLYERIAEREAELAAVGERIESLGGEITAQQGRLTEIGRQLGPVEKDLAGLAERRERFKHFVVELVKQELANMKSRALQLREQIAVGKREGAASVGRRLTQNERRLAESEKRLNQVSSTLASRLRQRFDDATLARVFTLANPDLLGQSVTDGALELHDEAALTARVEALAARIEAERYSDEVLSVSLTDLEAPDLARYSDPAIIREEIAELEQAVQRDREALEAAERREALEQEVAELEAGIDVEAEQLRQYEALQADLAQAPQWQEQLEGLREQEAAIKAAIEALEAQRNQAFAHRAELGAAVKEHEGRLTALNRRNQEIDQLCQRRREMFDWQPNGEGDLPETLESAEAALKQALLDEMQLTQNIHNGLRLLRESPYHEQFMGDFDDEAATLAALAERLEAAEAWRQSVQEDWQGLVKHISHEIKRLIDGLEALKRRVAQLNQQIGSTPISNLRELRVEINAERDRLVPLEVLAEQTAEQGMLSFGEGNTLSLLEAQERIGEILRQQAALSLTDLFTVSFWVVRQDGREDLYHQLEGVESNGTTITIKVVLFVLLLRGLFQSRQEVSLPFYLDEVSALDERNARRIVDLARSLNFVPILASPTEMDAAEVIYELRPGSNGRLVVGPEHRIEISREEVAEA</sequence>
<evidence type="ECO:0000256" key="1">
    <source>
        <dbReference type="SAM" id="Coils"/>
    </source>
</evidence>
<evidence type="ECO:0000313" key="2">
    <source>
        <dbReference type="EMBL" id="RFA34407.1"/>
    </source>
</evidence>
<name>A0A3E0WQY4_9GAMM</name>
<proteinExistence type="predicted"/>
<comment type="caution">
    <text evidence="2">The sequence shown here is derived from an EMBL/GenBank/DDBJ whole genome shotgun (WGS) entry which is preliminary data.</text>
</comment>